<dbReference type="InterPro" id="IPR027417">
    <property type="entry name" value="P-loop_NTPase"/>
</dbReference>
<evidence type="ECO:0000256" key="2">
    <source>
        <dbReference type="ARBA" id="ARBA00022840"/>
    </source>
</evidence>
<dbReference type="Pfam" id="PF00005">
    <property type="entry name" value="ABC_tran"/>
    <property type="match status" value="1"/>
</dbReference>
<keyword evidence="2 4" id="KW-0067">ATP-binding</keyword>
<dbReference type="PANTHER" id="PTHR43582:SF5">
    <property type="entry name" value="ABC TRANSPORTER"/>
    <property type="match status" value="1"/>
</dbReference>
<keyword evidence="5" id="KW-1185">Reference proteome</keyword>
<dbReference type="RefSeq" id="WP_006014084.1">
    <property type="nucleotide sequence ID" value="NZ_AUAV01000008.1"/>
</dbReference>
<proteinExistence type="predicted"/>
<reference evidence="5" key="1">
    <citation type="journal article" date="2014" name="Environ. Microbiol.">
        <title>Comparative genomics of the marine bacterial genus Glaciecola reveals the high degree of genomic diversity and genomic characteristic for cold adaptation.</title>
        <authorList>
            <person name="Qin Q.L."/>
            <person name="Xie B.B."/>
            <person name="Yu Y."/>
            <person name="Shu Y.L."/>
            <person name="Rong J.C."/>
            <person name="Zhang Y.J."/>
            <person name="Zhao D.L."/>
            <person name="Chen X.L."/>
            <person name="Zhang X.Y."/>
            <person name="Chen B."/>
            <person name="Zhou B.C."/>
            <person name="Zhang Y.Z."/>
        </authorList>
    </citation>
    <scope>NUCLEOTIDE SEQUENCE [LARGE SCALE GENOMIC DNA]</scope>
    <source>
        <strain evidence="5">ACAM 615</strain>
    </source>
</reference>
<name>K6ZMY2_9ALTE</name>
<gene>
    <name evidence="4" type="primary">nodI</name>
    <name evidence="4" type="ORF">GPAL_3400</name>
</gene>
<dbReference type="SUPFAM" id="SSF52540">
    <property type="entry name" value="P-loop containing nucleoside triphosphate hydrolases"/>
    <property type="match status" value="1"/>
</dbReference>
<dbReference type="PANTHER" id="PTHR43582">
    <property type="entry name" value="LINEARMYCIN RESISTANCE ATP-BINDING PROTEIN LNRL"/>
    <property type="match status" value="1"/>
</dbReference>
<comment type="caution">
    <text evidence="4">The sequence shown here is derived from an EMBL/GenBank/DDBJ whole genome shotgun (WGS) entry which is preliminary data.</text>
</comment>
<dbReference type="SMART" id="SM00382">
    <property type="entry name" value="AAA"/>
    <property type="match status" value="1"/>
</dbReference>
<dbReference type="PROSITE" id="PS50893">
    <property type="entry name" value="ABC_TRANSPORTER_2"/>
    <property type="match status" value="1"/>
</dbReference>
<protein>
    <submittedName>
        <fullName evidence="4">Nod factor export ATP-binding protein I</fullName>
    </submittedName>
</protein>
<dbReference type="Gene3D" id="3.40.50.300">
    <property type="entry name" value="P-loop containing nucleotide triphosphate hydrolases"/>
    <property type="match status" value="1"/>
</dbReference>
<keyword evidence="1" id="KW-0547">Nucleotide-binding</keyword>
<evidence type="ECO:0000313" key="4">
    <source>
        <dbReference type="EMBL" id="GAC30248.1"/>
    </source>
</evidence>
<evidence type="ECO:0000259" key="3">
    <source>
        <dbReference type="PROSITE" id="PS50893"/>
    </source>
</evidence>
<organism evidence="4 5">
    <name type="scientific">Brumicola pallidula DSM 14239 = ACAM 615</name>
    <dbReference type="NCBI Taxonomy" id="1121922"/>
    <lineage>
        <taxon>Bacteria</taxon>
        <taxon>Pseudomonadati</taxon>
        <taxon>Pseudomonadota</taxon>
        <taxon>Gammaproteobacteria</taxon>
        <taxon>Alteromonadales</taxon>
        <taxon>Alteromonadaceae</taxon>
        <taxon>Brumicola</taxon>
    </lineage>
</organism>
<sequence length="242" mass="27562">MSIVINNIDFMYRNKRALADLSCTLAPGFNVLLGPNGAGKSTLLNLLTAQRPMQRGNIHFDGVDIQKTPRQIMQQLGVVFQQTTLDLDLSVFQNLTYFGALHGIKARVVLERITPVLTQLGLIERLHDTVRDLNEGHRRRVEIARCMIHQPRYLLLDEATVGLDVDSRKLIIEHIRLLAQQQAMTILWTTHLLDEVQEDDPLYILNHGQLIAQGKCEALLSEHQQDSVFDLYRWLTQPQGLV</sequence>
<dbReference type="InterPro" id="IPR003439">
    <property type="entry name" value="ABC_transporter-like_ATP-bd"/>
</dbReference>
<feature type="domain" description="ABC transporter" evidence="3">
    <location>
        <begin position="3"/>
        <end position="232"/>
    </location>
</feature>
<dbReference type="GO" id="GO:0016887">
    <property type="term" value="F:ATP hydrolysis activity"/>
    <property type="evidence" value="ECO:0007669"/>
    <property type="project" value="InterPro"/>
</dbReference>
<evidence type="ECO:0000313" key="5">
    <source>
        <dbReference type="Proteomes" id="UP000006251"/>
    </source>
</evidence>
<dbReference type="OrthoDB" id="9775490at2"/>
<dbReference type="STRING" id="1121922.GCA_000428905_01673"/>
<evidence type="ECO:0000256" key="1">
    <source>
        <dbReference type="ARBA" id="ARBA00022741"/>
    </source>
</evidence>
<dbReference type="InterPro" id="IPR003593">
    <property type="entry name" value="AAA+_ATPase"/>
</dbReference>
<accession>K6ZMY2</accession>
<dbReference type="EMBL" id="BAEQ01000054">
    <property type="protein sequence ID" value="GAC30248.1"/>
    <property type="molecule type" value="Genomic_DNA"/>
</dbReference>
<dbReference type="GO" id="GO:0005524">
    <property type="term" value="F:ATP binding"/>
    <property type="evidence" value="ECO:0007669"/>
    <property type="project" value="UniProtKB-KW"/>
</dbReference>
<dbReference type="AlphaFoldDB" id="K6ZMY2"/>
<dbReference type="Proteomes" id="UP000006251">
    <property type="component" value="Unassembled WGS sequence"/>
</dbReference>